<accession>A0A160MFS1</accession>
<evidence type="ECO:0000256" key="1">
    <source>
        <dbReference type="SAM" id="SignalP"/>
    </source>
</evidence>
<sequence>MKKVILLASILLSGCSSPSWIPGQESETESAEQEDGKVLIDAPHYSQKPELERGCEVTSLAMLLNHAGEETSKMELAEKINRVPFEMDGYRGNIHKGFVGNMQTLDEPGLGAYHEPVAELAESHLPGKIEDLTGSGFDKVIEQLDDGRPVWVIITSTYDVLPDSEWETWETKDGPVKITYRMHAVLVTGYDEDHIYANDPLKEKNTQYQKDKFIAGWEQMGRQAITYVDK</sequence>
<dbReference type="PROSITE" id="PS51257">
    <property type="entry name" value="PROKAR_LIPOPROTEIN"/>
    <property type="match status" value="1"/>
</dbReference>
<organism evidence="3 4">
    <name type="scientific">Cytobacillus oceanisediminis 2691</name>
    <dbReference type="NCBI Taxonomy" id="1196031"/>
    <lineage>
        <taxon>Bacteria</taxon>
        <taxon>Bacillati</taxon>
        <taxon>Bacillota</taxon>
        <taxon>Bacilli</taxon>
        <taxon>Bacillales</taxon>
        <taxon>Bacillaceae</taxon>
        <taxon>Cytobacillus</taxon>
    </lineage>
</organism>
<dbReference type="AlphaFoldDB" id="A0A160MFS1"/>
<reference evidence="3 4" key="1">
    <citation type="submission" date="2016-04" db="EMBL/GenBank/DDBJ databases">
        <title>Complete genome sequence of Bacillus oceanisediminis strain 2691.</title>
        <authorList>
            <person name="Jeong H."/>
            <person name="Kim H.J."/>
            <person name="Lee D.-W."/>
        </authorList>
    </citation>
    <scope>NUCLEOTIDE SEQUENCE [LARGE SCALE GENOMIC DNA]</scope>
    <source>
        <strain evidence="3 4">2691</strain>
    </source>
</reference>
<feature type="chain" id="PRO_5039123534" description="Peptidase C39-like domain-containing protein" evidence="1">
    <location>
        <begin position="22"/>
        <end position="230"/>
    </location>
</feature>
<dbReference type="InterPro" id="IPR039564">
    <property type="entry name" value="Peptidase_C39-like"/>
</dbReference>
<evidence type="ECO:0000259" key="2">
    <source>
        <dbReference type="Pfam" id="PF13529"/>
    </source>
</evidence>
<dbReference type="KEGG" id="bon:A361_24115"/>
<dbReference type="EMBL" id="CP015506">
    <property type="protein sequence ID" value="AND42099.1"/>
    <property type="molecule type" value="Genomic_DNA"/>
</dbReference>
<gene>
    <name evidence="3" type="ORF">A361_24115</name>
</gene>
<dbReference type="PIRSF" id="PIRSF032442">
    <property type="entry name" value="UCP032442"/>
    <property type="match status" value="1"/>
</dbReference>
<dbReference type="eggNOG" id="COG4990">
    <property type="taxonomic scope" value="Bacteria"/>
</dbReference>
<name>A0A160MFS1_9BACI</name>
<feature type="domain" description="Peptidase C39-like" evidence="2">
    <location>
        <begin position="41"/>
        <end position="200"/>
    </location>
</feature>
<dbReference type="PANTHER" id="PTHR37806">
    <property type="entry name" value="LMO0724 PROTEIN"/>
    <property type="match status" value="1"/>
</dbReference>
<evidence type="ECO:0000313" key="3">
    <source>
        <dbReference type="EMBL" id="AND42099.1"/>
    </source>
</evidence>
<dbReference type="CDD" id="cd02549">
    <property type="entry name" value="Peptidase_C39A"/>
    <property type="match status" value="1"/>
</dbReference>
<proteinExistence type="predicted"/>
<evidence type="ECO:0000313" key="4">
    <source>
        <dbReference type="Proteomes" id="UP000077856"/>
    </source>
</evidence>
<dbReference type="InterPro" id="IPR039563">
    <property type="entry name" value="Peptidase_C39_single_dom"/>
</dbReference>
<dbReference type="Proteomes" id="UP000077856">
    <property type="component" value="Chromosome"/>
</dbReference>
<dbReference type="Pfam" id="PF13529">
    <property type="entry name" value="Peptidase_C39_2"/>
    <property type="match status" value="1"/>
</dbReference>
<protein>
    <recommendedName>
        <fullName evidence="2">Peptidase C39-like domain-containing protein</fullName>
    </recommendedName>
</protein>
<dbReference type="STRING" id="1196031.A361_24115"/>
<dbReference type="InterPro" id="IPR016997">
    <property type="entry name" value="UCP032442"/>
</dbReference>
<dbReference type="Gene3D" id="3.90.70.10">
    <property type="entry name" value="Cysteine proteinases"/>
    <property type="match status" value="1"/>
</dbReference>
<feature type="signal peptide" evidence="1">
    <location>
        <begin position="1"/>
        <end position="21"/>
    </location>
</feature>
<dbReference type="PANTHER" id="PTHR37806:SF1">
    <property type="entry name" value="PEPTIDASE C39-LIKE DOMAIN-CONTAINING PROTEIN"/>
    <property type="match status" value="1"/>
</dbReference>
<keyword evidence="1" id="KW-0732">Signal</keyword>
<dbReference type="RefSeq" id="WP_019383282.1">
    <property type="nucleotide sequence ID" value="NZ_CP015506.1"/>
</dbReference>